<sequence>MPWAVSRWLDGEVATVEALAHSSEAPANWPGFLPPSNGSRPRRRPGELLLAGEGPYSGQAYCVALVFFREFIDQLRVFADESAGHYAARKR</sequence>
<keyword evidence="2" id="KW-0808">Transferase</keyword>
<proteinExistence type="predicted"/>
<feature type="region of interest" description="Disordered" evidence="1">
    <location>
        <begin position="25"/>
        <end position="46"/>
    </location>
</feature>
<dbReference type="Proteomes" id="UP000217676">
    <property type="component" value="Chromosome"/>
</dbReference>
<name>A0A169PLT1_STRLU</name>
<accession>A0A169PLT1</accession>
<keyword evidence="3" id="KW-1185">Reference proteome</keyword>
<dbReference type="KEGG" id="slau:SLA_7308"/>
<organism evidence="2 3">
    <name type="scientific">Streptomyces laurentii</name>
    <dbReference type="NCBI Taxonomy" id="39478"/>
    <lineage>
        <taxon>Bacteria</taxon>
        <taxon>Bacillati</taxon>
        <taxon>Actinomycetota</taxon>
        <taxon>Actinomycetes</taxon>
        <taxon>Kitasatosporales</taxon>
        <taxon>Streptomycetaceae</taxon>
        <taxon>Streptomyces</taxon>
    </lineage>
</organism>
<evidence type="ECO:0000256" key="1">
    <source>
        <dbReference type="SAM" id="MobiDB-lite"/>
    </source>
</evidence>
<dbReference type="EMBL" id="AP017424">
    <property type="protein sequence ID" value="BAU88174.1"/>
    <property type="molecule type" value="Genomic_DNA"/>
</dbReference>
<evidence type="ECO:0000313" key="2">
    <source>
        <dbReference type="EMBL" id="BAU88174.1"/>
    </source>
</evidence>
<protein>
    <submittedName>
        <fullName evidence="2">Aminoglycoside phosphotransferase</fullName>
    </submittedName>
</protein>
<gene>
    <name evidence="2" type="ORF">SLA_7308</name>
</gene>
<reference evidence="2 3" key="1">
    <citation type="journal article" date="2016" name="Genome Announc.">
        <title>Complete Genome Sequence of Thiostrepton-Producing Streptomyces laurentii ATCC 31255.</title>
        <authorList>
            <person name="Doi K."/>
            <person name="Fujino Y."/>
            <person name="Nagayoshi Y."/>
            <person name="Ohshima T."/>
            <person name="Ogata S."/>
        </authorList>
    </citation>
    <scope>NUCLEOTIDE SEQUENCE [LARGE SCALE GENOMIC DNA]</scope>
    <source>
        <strain evidence="2 3">ATCC 31255</strain>
    </source>
</reference>
<evidence type="ECO:0000313" key="3">
    <source>
        <dbReference type="Proteomes" id="UP000217676"/>
    </source>
</evidence>
<dbReference type="GO" id="GO:0016740">
    <property type="term" value="F:transferase activity"/>
    <property type="evidence" value="ECO:0007669"/>
    <property type="project" value="UniProtKB-KW"/>
</dbReference>
<dbReference type="AlphaFoldDB" id="A0A169PLT1"/>